<evidence type="ECO:0000256" key="4">
    <source>
        <dbReference type="ARBA" id="ARBA00022967"/>
    </source>
</evidence>
<keyword evidence="1" id="KW-0813">Transport</keyword>
<evidence type="ECO:0000256" key="1">
    <source>
        <dbReference type="ARBA" id="ARBA00022448"/>
    </source>
</evidence>
<dbReference type="RefSeq" id="WP_090289373.1">
    <property type="nucleotide sequence ID" value="NZ_FNCK01000002.1"/>
</dbReference>
<gene>
    <name evidence="6" type="ORF">SAMN05421791_102299</name>
</gene>
<keyword evidence="3 6" id="KW-0067">ATP-binding</keyword>
<evidence type="ECO:0000259" key="5">
    <source>
        <dbReference type="PROSITE" id="PS50893"/>
    </source>
</evidence>
<dbReference type="InterPro" id="IPR027417">
    <property type="entry name" value="P-loop_NTPase"/>
</dbReference>
<dbReference type="FunFam" id="3.40.50.300:FF:000134">
    <property type="entry name" value="Iron-enterobactin ABC transporter ATP-binding protein"/>
    <property type="match status" value="1"/>
</dbReference>
<dbReference type="EMBL" id="FNCK01000002">
    <property type="protein sequence ID" value="SDG04429.1"/>
    <property type="molecule type" value="Genomic_DNA"/>
</dbReference>
<dbReference type="GO" id="GO:0005524">
    <property type="term" value="F:ATP binding"/>
    <property type="evidence" value="ECO:0007669"/>
    <property type="project" value="UniProtKB-KW"/>
</dbReference>
<dbReference type="STRING" id="120956.SAMN05421791_102299"/>
<organism evidence="6 7">
    <name type="scientific">Facklamia miroungae</name>
    <dbReference type="NCBI Taxonomy" id="120956"/>
    <lineage>
        <taxon>Bacteria</taxon>
        <taxon>Bacillati</taxon>
        <taxon>Bacillota</taxon>
        <taxon>Bacilli</taxon>
        <taxon>Lactobacillales</taxon>
        <taxon>Aerococcaceae</taxon>
        <taxon>Facklamia</taxon>
    </lineage>
</organism>
<proteinExistence type="predicted"/>
<evidence type="ECO:0000256" key="3">
    <source>
        <dbReference type="ARBA" id="ARBA00022840"/>
    </source>
</evidence>
<name>A0A1G7R2R8_9LACT</name>
<evidence type="ECO:0000256" key="2">
    <source>
        <dbReference type="ARBA" id="ARBA00022741"/>
    </source>
</evidence>
<evidence type="ECO:0000313" key="7">
    <source>
        <dbReference type="Proteomes" id="UP000199708"/>
    </source>
</evidence>
<keyword evidence="4" id="KW-1278">Translocase</keyword>
<dbReference type="OrthoDB" id="9787851at2"/>
<dbReference type="PROSITE" id="PS50893">
    <property type="entry name" value="ABC_TRANSPORTER_2"/>
    <property type="match status" value="1"/>
</dbReference>
<dbReference type="InterPro" id="IPR003593">
    <property type="entry name" value="AAA+_ATPase"/>
</dbReference>
<dbReference type="SUPFAM" id="SSF52540">
    <property type="entry name" value="P-loop containing nucleoside triphosphate hydrolases"/>
    <property type="match status" value="1"/>
</dbReference>
<dbReference type="AlphaFoldDB" id="A0A1G7R2R8"/>
<dbReference type="InterPro" id="IPR003439">
    <property type="entry name" value="ABC_transporter-like_ATP-bd"/>
</dbReference>
<dbReference type="Gene3D" id="3.40.50.300">
    <property type="entry name" value="P-loop containing nucleotide triphosphate hydrolases"/>
    <property type="match status" value="1"/>
</dbReference>
<dbReference type="Proteomes" id="UP000199708">
    <property type="component" value="Unassembled WGS sequence"/>
</dbReference>
<keyword evidence="7" id="KW-1185">Reference proteome</keyword>
<dbReference type="PANTHER" id="PTHR42794">
    <property type="entry name" value="HEMIN IMPORT ATP-BINDING PROTEIN HMUV"/>
    <property type="match status" value="1"/>
</dbReference>
<dbReference type="Pfam" id="PF00005">
    <property type="entry name" value="ABC_tran"/>
    <property type="match status" value="1"/>
</dbReference>
<dbReference type="SMART" id="SM00382">
    <property type="entry name" value="AAA"/>
    <property type="match status" value="1"/>
</dbReference>
<sequence length="250" mass="28967">MLEVNHLKVELDHHVILQNINFSVAAGEWLMICGPNGSGKTSLIKALSGQNSYTGNIFIDGKNHRFLKPDQRATIFGVLEQHPGSNFDFTVQELVRMGRYPHLKGWLKKWTAADQTSLEQVLYETYLWDKRDQSIQNLSGGERQRVYLAQLFLQDPKILILDEPSNHLDLNYEQDLFQRLREWLKESDRSIITVMHDLSLAKQYGNQALLLKEGQQIAFGEVTSCLSAENLYASYQMDVSRYLRDKYQQW</sequence>
<protein>
    <submittedName>
        <fullName evidence="6">Iron complex transport system ATP-binding protein</fullName>
    </submittedName>
</protein>
<accession>A0A1G7R2R8</accession>
<reference evidence="6 7" key="1">
    <citation type="submission" date="2016-10" db="EMBL/GenBank/DDBJ databases">
        <authorList>
            <person name="de Groot N.N."/>
        </authorList>
    </citation>
    <scope>NUCLEOTIDE SEQUENCE [LARGE SCALE GENOMIC DNA]</scope>
    <source>
        <strain evidence="6 7">ATCC BAA-466</strain>
    </source>
</reference>
<feature type="domain" description="ABC transporter" evidence="5">
    <location>
        <begin position="2"/>
        <end position="238"/>
    </location>
</feature>
<keyword evidence="2" id="KW-0547">Nucleotide-binding</keyword>
<dbReference type="PANTHER" id="PTHR42794:SF1">
    <property type="entry name" value="HEMIN IMPORT ATP-BINDING PROTEIN HMUV"/>
    <property type="match status" value="1"/>
</dbReference>
<dbReference type="GO" id="GO:0016887">
    <property type="term" value="F:ATP hydrolysis activity"/>
    <property type="evidence" value="ECO:0007669"/>
    <property type="project" value="InterPro"/>
</dbReference>
<evidence type="ECO:0000313" key="6">
    <source>
        <dbReference type="EMBL" id="SDG04429.1"/>
    </source>
</evidence>